<sequence>MRYIPIGLALLGALSACIDAAPLRRTNPIVDLGSEDQVHIQGTSAHGVESFLNIRFGQSTAGRNRFAAPKPFEYPAGTLVNATSAGAACPQQRDPGFILFDNVTTVSEDCLTLRVDRPAHTNSTAKLPVMVWIYGGGDSIGQIYDGAYNPSGLVVTAAQKGTPVIYVAMNYRVGVFGFAASPALNETNDLNAGLLDQRLALRWVQKHIAAFGGDPENVTIFGESDGGTGVGLQVTAYGGHDAAVPFKKAIMQSGAPTADTGFANGITLNHTAELIKLAGCNASTSAAELICLRQMPLAKLLPLAVKYEASVSSNTFDVFVPVAPSSFIPDSPSRLLASGRFARNIDMIAGWTENDASFFTDPYVSASNATEVAAAIFPYAGTTDKALAAEIADATKAALELYPLSSFPSEDGETSYYYRASRMSRDSGFVCPALHVISMNHKHFGSCTSNYLYALNQTAVAQALAEYGASFYQVPHFSDVPYVFNQIKTRFAAVTNRTIDATLGSEMSTSWASFAASGKPSLVRGSLPGWSPAVNSNGDLSVQVIGGPSSGPRSITSKASFEHLLERCAFWNSDKIQALLGT</sequence>
<comment type="caution">
    <text evidence="3">The sequence shown here is derived from an EMBL/GenBank/DDBJ whole genome shotgun (WGS) entry which is preliminary data.</text>
</comment>
<dbReference type="SUPFAM" id="SSF53474">
    <property type="entry name" value="alpha/beta-Hydrolases"/>
    <property type="match status" value="1"/>
</dbReference>
<dbReference type="EMBL" id="JAPQKS010000008">
    <property type="protein sequence ID" value="KAJ5216993.1"/>
    <property type="molecule type" value="Genomic_DNA"/>
</dbReference>
<dbReference type="InterPro" id="IPR050309">
    <property type="entry name" value="Type-B_Carboxylest/Lipase"/>
</dbReference>
<dbReference type="AlphaFoldDB" id="A0A9W9TBV5"/>
<accession>A0A9W9TBV5</accession>
<dbReference type="InterPro" id="IPR002018">
    <property type="entry name" value="CarbesteraseB"/>
</dbReference>
<dbReference type="RefSeq" id="XP_058325864.1">
    <property type="nucleotide sequence ID" value="XM_058479296.1"/>
</dbReference>
<evidence type="ECO:0000313" key="4">
    <source>
        <dbReference type="Proteomes" id="UP001150941"/>
    </source>
</evidence>
<dbReference type="GO" id="GO:0017000">
    <property type="term" value="P:antibiotic biosynthetic process"/>
    <property type="evidence" value="ECO:0007669"/>
    <property type="project" value="UniProtKB-ARBA"/>
</dbReference>
<reference evidence="3" key="1">
    <citation type="submission" date="2022-11" db="EMBL/GenBank/DDBJ databases">
        <authorList>
            <person name="Petersen C."/>
        </authorList>
    </citation>
    <scope>NUCLEOTIDE SEQUENCE</scope>
    <source>
        <strain evidence="3">IBT 19713</strain>
    </source>
</reference>
<dbReference type="Pfam" id="PF00135">
    <property type="entry name" value="COesterase"/>
    <property type="match status" value="1"/>
</dbReference>
<dbReference type="PROSITE" id="PS51257">
    <property type="entry name" value="PROKAR_LIPOPROTEIN"/>
    <property type="match status" value="1"/>
</dbReference>
<dbReference type="Gene3D" id="3.40.50.1820">
    <property type="entry name" value="alpha/beta hydrolase"/>
    <property type="match status" value="1"/>
</dbReference>
<dbReference type="OrthoDB" id="408631at2759"/>
<keyword evidence="1" id="KW-0732">Signal</keyword>
<dbReference type="InterPro" id="IPR029058">
    <property type="entry name" value="AB_hydrolase_fold"/>
</dbReference>
<feature type="domain" description="Carboxylesterase type B" evidence="2">
    <location>
        <begin position="40"/>
        <end position="536"/>
    </location>
</feature>
<evidence type="ECO:0000313" key="3">
    <source>
        <dbReference type="EMBL" id="KAJ5216993.1"/>
    </source>
</evidence>
<gene>
    <name evidence="3" type="ORF">N7468_010001</name>
</gene>
<evidence type="ECO:0000256" key="1">
    <source>
        <dbReference type="SAM" id="SignalP"/>
    </source>
</evidence>
<dbReference type="Proteomes" id="UP001150941">
    <property type="component" value="Unassembled WGS sequence"/>
</dbReference>
<proteinExistence type="predicted"/>
<name>A0A9W9TBV5_9EURO</name>
<dbReference type="GO" id="GO:0072330">
    <property type="term" value="P:monocarboxylic acid biosynthetic process"/>
    <property type="evidence" value="ECO:0007669"/>
    <property type="project" value="UniProtKB-ARBA"/>
</dbReference>
<organism evidence="3 4">
    <name type="scientific">Penicillium chermesinum</name>
    <dbReference type="NCBI Taxonomy" id="63820"/>
    <lineage>
        <taxon>Eukaryota</taxon>
        <taxon>Fungi</taxon>
        <taxon>Dikarya</taxon>
        <taxon>Ascomycota</taxon>
        <taxon>Pezizomycotina</taxon>
        <taxon>Eurotiomycetes</taxon>
        <taxon>Eurotiomycetidae</taxon>
        <taxon>Eurotiales</taxon>
        <taxon>Aspergillaceae</taxon>
        <taxon>Penicillium</taxon>
    </lineage>
</organism>
<dbReference type="PANTHER" id="PTHR11559">
    <property type="entry name" value="CARBOXYLESTERASE"/>
    <property type="match status" value="1"/>
</dbReference>
<evidence type="ECO:0000259" key="2">
    <source>
        <dbReference type="Pfam" id="PF00135"/>
    </source>
</evidence>
<feature type="signal peptide" evidence="1">
    <location>
        <begin position="1"/>
        <end position="20"/>
    </location>
</feature>
<dbReference type="GeneID" id="83206600"/>
<reference evidence="3" key="2">
    <citation type="journal article" date="2023" name="IMA Fungus">
        <title>Comparative genomic study of the Penicillium genus elucidates a diverse pangenome and 15 lateral gene transfer events.</title>
        <authorList>
            <person name="Petersen C."/>
            <person name="Sorensen T."/>
            <person name="Nielsen M.R."/>
            <person name="Sondergaard T.E."/>
            <person name="Sorensen J.L."/>
            <person name="Fitzpatrick D.A."/>
            <person name="Frisvad J.C."/>
            <person name="Nielsen K.L."/>
        </authorList>
    </citation>
    <scope>NUCLEOTIDE SEQUENCE</scope>
    <source>
        <strain evidence="3">IBT 19713</strain>
    </source>
</reference>
<feature type="chain" id="PRO_5040884457" description="Carboxylesterase type B domain-containing protein" evidence="1">
    <location>
        <begin position="21"/>
        <end position="582"/>
    </location>
</feature>
<protein>
    <recommendedName>
        <fullName evidence="2">Carboxylesterase type B domain-containing protein</fullName>
    </recommendedName>
</protein>
<keyword evidence="4" id="KW-1185">Reference proteome</keyword>